<dbReference type="Proteomes" id="UP000515806">
    <property type="component" value="Chromosome"/>
</dbReference>
<dbReference type="KEGG" id="proe:H9L23_00385"/>
<organism evidence="1 2">
    <name type="scientific">Pedobacter roseus</name>
    <dbReference type="NCBI Taxonomy" id="336820"/>
    <lineage>
        <taxon>Bacteria</taxon>
        <taxon>Pseudomonadati</taxon>
        <taxon>Bacteroidota</taxon>
        <taxon>Sphingobacteriia</taxon>
        <taxon>Sphingobacteriales</taxon>
        <taxon>Sphingobacteriaceae</taxon>
        <taxon>Pedobacter</taxon>
    </lineage>
</organism>
<proteinExistence type="predicted"/>
<sequence length="89" mass="10473">MKNNITMDNEIMELFTKFVEKRQSPEETLKVTNLLNLGKNIKEWQVVIGNMNDVCVVNRVLTEYRTRKIFNKISGRVKNRGIKKLHIPN</sequence>
<protein>
    <submittedName>
        <fullName evidence="1">Uncharacterized protein</fullName>
    </submittedName>
</protein>
<dbReference type="AlphaFoldDB" id="A0A7G9QGY6"/>
<accession>A0A7G9QGY6</accession>
<gene>
    <name evidence="1" type="ORF">H9L23_00385</name>
</gene>
<dbReference type="EMBL" id="CP060723">
    <property type="protein sequence ID" value="QNN42611.1"/>
    <property type="molecule type" value="Genomic_DNA"/>
</dbReference>
<name>A0A7G9QGY6_9SPHI</name>
<evidence type="ECO:0000313" key="2">
    <source>
        <dbReference type="Proteomes" id="UP000515806"/>
    </source>
</evidence>
<evidence type="ECO:0000313" key="1">
    <source>
        <dbReference type="EMBL" id="QNN42611.1"/>
    </source>
</evidence>
<dbReference type="RefSeq" id="WP_187593118.1">
    <property type="nucleotide sequence ID" value="NZ_CP060723.1"/>
</dbReference>
<reference evidence="1 2" key="1">
    <citation type="submission" date="2020-08" db="EMBL/GenBank/DDBJ databases">
        <title>Genome sequence of Pedobacter roseus KACC 11594T.</title>
        <authorList>
            <person name="Hyun D.-W."/>
            <person name="Bae J.-W."/>
        </authorList>
    </citation>
    <scope>NUCLEOTIDE SEQUENCE [LARGE SCALE GENOMIC DNA]</scope>
    <source>
        <strain evidence="1 2">KACC 11594</strain>
    </source>
</reference>
<keyword evidence="2" id="KW-1185">Reference proteome</keyword>